<dbReference type="Proteomes" id="UP001515480">
    <property type="component" value="Unassembled WGS sequence"/>
</dbReference>
<evidence type="ECO:0000256" key="2">
    <source>
        <dbReference type="SAM" id="SignalP"/>
    </source>
</evidence>
<feature type="signal peptide" evidence="2">
    <location>
        <begin position="1"/>
        <end position="21"/>
    </location>
</feature>
<feature type="compositionally biased region" description="Basic residues" evidence="1">
    <location>
        <begin position="40"/>
        <end position="50"/>
    </location>
</feature>
<evidence type="ECO:0000313" key="5">
    <source>
        <dbReference type="Proteomes" id="UP001515480"/>
    </source>
</evidence>
<dbReference type="InterPro" id="IPR043159">
    <property type="entry name" value="Lectin_gal-bd_sf"/>
</dbReference>
<gene>
    <name evidence="4" type="ORF">AB1Y20_022066</name>
</gene>
<protein>
    <recommendedName>
        <fullName evidence="3">SUEL-type lectin domain-containing protein</fullName>
    </recommendedName>
</protein>
<dbReference type="InterPro" id="IPR043729">
    <property type="entry name" value="DUF5672"/>
</dbReference>
<feature type="chain" id="PRO_5044289446" description="SUEL-type lectin domain-containing protein" evidence="2">
    <location>
        <begin position="22"/>
        <end position="575"/>
    </location>
</feature>
<sequence>MAPRLPLALAAALALCERTDAQPAEGFPRWRRWMAGGKHGGGKRAGRGRGRGGGARAADVIAREAEAGVATRGAPQAGRLHVIPEGGSLAVECAAGTVIEAVSFASFGTPQTSANGSVAIDPTCHSRASERVLRDACVGESHCCFPVTTDNFGPDPCHGKIKTLAVVLHGCDEHAAPTRWKRHCSLQGQWLLCDEDIEFLSALELPERAESELLPHVAVMVDTSYRPRIQHFVVHNVRNNTGWPVQLFHGPSNGPKLKELFHDLVEQGVLTLTDLKEDYMEDWQRLSSMMLLDTFWKATIGRKVLIFQPDSIMCAAATMSIRDFVQYDYVGPPMAGPYWMTSDHNSQWGVGCGGFSLRDRAKAILMCNTPRCVTPAAGKLEDQQLGVGWKHIEKRCAEAGIVVHKPNRHLAARFGMEYDLYMDVLPGEDPAMPDGCRAKFHTCAKYDPGMWRRPPHLRIPKWNPEPKPANVQCERPHYVPMACHKCWHWNHRTWNKMTKFCPEVITMRELRALYKVGVEFTGWPTRPRPSPVKGKVLPDPRWLPIDMLQGQCKGKCEQGKIKSGYARTTLGKYHK</sequence>
<evidence type="ECO:0000313" key="4">
    <source>
        <dbReference type="EMBL" id="KAL1520486.1"/>
    </source>
</evidence>
<keyword evidence="2" id="KW-0732">Signal</keyword>
<comment type="caution">
    <text evidence="4">The sequence shown here is derived from an EMBL/GenBank/DDBJ whole genome shotgun (WGS) entry which is preliminary data.</text>
</comment>
<dbReference type="CDD" id="cd22842">
    <property type="entry name" value="Gal_Rha_Lectin_BGal"/>
    <property type="match status" value="1"/>
</dbReference>
<organism evidence="4 5">
    <name type="scientific">Prymnesium parvum</name>
    <name type="common">Toxic golden alga</name>
    <dbReference type="NCBI Taxonomy" id="97485"/>
    <lineage>
        <taxon>Eukaryota</taxon>
        <taxon>Haptista</taxon>
        <taxon>Haptophyta</taxon>
        <taxon>Prymnesiophyceae</taxon>
        <taxon>Prymnesiales</taxon>
        <taxon>Prymnesiaceae</taxon>
        <taxon>Prymnesium</taxon>
    </lineage>
</organism>
<dbReference type="Gene3D" id="2.60.120.740">
    <property type="match status" value="1"/>
</dbReference>
<dbReference type="InterPro" id="IPR000922">
    <property type="entry name" value="Lectin_gal-bd_dom"/>
</dbReference>
<dbReference type="Pfam" id="PF18922">
    <property type="entry name" value="DUF5672"/>
    <property type="match status" value="1"/>
</dbReference>
<keyword evidence="5" id="KW-1185">Reference proteome</keyword>
<dbReference type="PROSITE" id="PS50228">
    <property type="entry name" value="SUEL_LECTIN"/>
    <property type="match status" value="1"/>
</dbReference>
<evidence type="ECO:0000256" key="1">
    <source>
        <dbReference type="SAM" id="MobiDB-lite"/>
    </source>
</evidence>
<feature type="domain" description="SUEL-type lectin" evidence="3">
    <location>
        <begin position="83"/>
        <end position="166"/>
    </location>
</feature>
<dbReference type="EMBL" id="JBGBPQ010000008">
    <property type="protein sequence ID" value="KAL1520486.1"/>
    <property type="molecule type" value="Genomic_DNA"/>
</dbReference>
<reference evidence="4 5" key="1">
    <citation type="journal article" date="2024" name="Science">
        <title>Giant polyketide synthase enzymes in the biosynthesis of giant marine polyether toxins.</title>
        <authorList>
            <person name="Fallon T.R."/>
            <person name="Shende V.V."/>
            <person name="Wierzbicki I.H."/>
            <person name="Pendleton A.L."/>
            <person name="Watervoot N.F."/>
            <person name="Auber R.P."/>
            <person name="Gonzalez D.J."/>
            <person name="Wisecaver J.H."/>
            <person name="Moore B.S."/>
        </authorList>
    </citation>
    <scope>NUCLEOTIDE SEQUENCE [LARGE SCALE GENOMIC DNA]</scope>
    <source>
        <strain evidence="4 5">12B1</strain>
    </source>
</reference>
<evidence type="ECO:0000259" key="3">
    <source>
        <dbReference type="PROSITE" id="PS50228"/>
    </source>
</evidence>
<proteinExistence type="predicted"/>
<accession>A0AB34JIF9</accession>
<dbReference type="GO" id="GO:0030246">
    <property type="term" value="F:carbohydrate binding"/>
    <property type="evidence" value="ECO:0007669"/>
    <property type="project" value="InterPro"/>
</dbReference>
<dbReference type="AlphaFoldDB" id="A0AB34JIF9"/>
<feature type="region of interest" description="Disordered" evidence="1">
    <location>
        <begin position="32"/>
        <end position="54"/>
    </location>
</feature>
<name>A0AB34JIF9_PRYPA</name>
<dbReference type="Pfam" id="PF02140">
    <property type="entry name" value="SUEL_Lectin"/>
    <property type="match status" value="1"/>
</dbReference>